<dbReference type="RefSeq" id="WP_091696290.1">
    <property type="nucleotide sequence ID" value="NZ_FPBF01000006.1"/>
</dbReference>
<reference evidence="2" key="1">
    <citation type="submission" date="2016-10" db="EMBL/GenBank/DDBJ databases">
        <authorList>
            <person name="Varghese N."/>
            <person name="Submissions S."/>
        </authorList>
    </citation>
    <scope>NUCLEOTIDE SEQUENCE [LARGE SCALE GENOMIC DNA]</scope>
    <source>
        <strain evidence="2">DSM 23445</strain>
    </source>
</reference>
<evidence type="ECO:0000313" key="2">
    <source>
        <dbReference type="Proteomes" id="UP000199673"/>
    </source>
</evidence>
<keyword evidence="2" id="KW-1185">Reference proteome</keyword>
<sequence>MKKTLIIILGVVIFLIAAAVAVPFLFKDKIAARIDQEIAQSVNAKVIYDIDNVSLSLFRRFSNVSARIQDFDIVGNAPFENDTLVSLRELAIDFNLKSVLFDDYPTLTGVHLNGGNLYIKVLEDGTANYDITFPSEEVAVETTESNFKIGVDQIQISNLNLVYDDRQLDYFIALGGINAEGSGDFTENVYDLPITMEALIADLTYEDISYLTNKTFKGETLLNIDMENMKFTLGEGDFQLNDFLFGLSGFIAMPGDDIEMDLSIDGIDNEFKSVLSLIPGIYSESFSSLKTSGTMDFNGKIKGIYNEEKFPSFDISLKVADGMFQYPDLPRPVKNVNLDLQVKNETDNIDNTSVSIPTFNLDFGSNPISGKLYLSDLVSYTIDAALKGKLDLEELTSIFPIEGLAMKGNLDVVATAKGRYDSAAGIIPAIDAKLLLANGYVKSADYPAPLEKLNVNALIQNPSGSMTDFLVDLSRFGFELEGEAINGNMKIRDFDKLIWDGEIKGGVDLKKILAIFPMDDMSMEGRIQADINTKGSYAAVEAEKYNQLETRGTMDISNFKYSSADVPQGIEIAKATAVFTPERINLTEFDSKIGESPLQATGYLSNYMNYFLGENGTLNGQLAMNSSRFNVNEWMSEEASADTTSAELSVIELPKNIDFNMSVVASEVLYDNLNLKDVKGNMALKAGVLSFSDASMKTMGGTIALAGKYDPRDLTAPAFNFSLNISELSIAEAFKSFNTIKAFAPIAQNLTGRFNSDLNFSGKLGQDMMPLLSSLDGKGLLKVAETALKDSKILEGITSLTKLKDVNTLQLKNISIPITIENGVMDVKPFDVKLWDYQANVQGTAGFDGSINYLVNMQIPAGKFGSQANALLSTITGTATDENTTIPLALNLSGTYNSPKISLAGGNSIETLLANALKARVSGEAQNLQNQATEQFNAAQDSLKIALKAKSEVAQDSAKKELEKQVDVAKDKAVDEAKKLLKGFFPKSTPPAKTDTTTVKKD</sequence>
<dbReference type="PANTHER" id="PTHR30441">
    <property type="entry name" value="DUF748 DOMAIN-CONTAINING PROTEIN"/>
    <property type="match status" value="1"/>
</dbReference>
<evidence type="ECO:0000313" key="1">
    <source>
        <dbReference type="EMBL" id="SFU08015.1"/>
    </source>
</evidence>
<name>A0A1I7D8S4_9BACT</name>
<dbReference type="PANTHER" id="PTHR30441:SF8">
    <property type="entry name" value="DUF748 DOMAIN-CONTAINING PROTEIN"/>
    <property type="match status" value="1"/>
</dbReference>
<dbReference type="InterPro" id="IPR052894">
    <property type="entry name" value="AsmA-related"/>
</dbReference>
<dbReference type="AlphaFoldDB" id="A0A1I7D8S4"/>
<gene>
    <name evidence="1" type="ORF">SAMN04489724_3763</name>
</gene>
<dbReference type="EMBL" id="FPBF01000006">
    <property type="protein sequence ID" value="SFU08015.1"/>
    <property type="molecule type" value="Genomic_DNA"/>
</dbReference>
<dbReference type="GO" id="GO:0005886">
    <property type="term" value="C:plasma membrane"/>
    <property type="evidence" value="ECO:0007669"/>
    <property type="project" value="TreeGrafter"/>
</dbReference>
<dbReference type="OrthoDB" id="596403at2"/>
<dbReference type="Proteomes" id="UP000199673">
    <property type="component" value="Unassembled WGS sequence"/>
</dbReference>
<protein>
    <submittedName>
        <fullName evidence="1">AsmA-like C-terminal region</fullName>
    </submittedName>
</protein>
<dbReference type="STRING" id="305507.SAMN04489724_3763"/>
<proteinExistence type="predicted"/>
<dbReference type="GO" id="GO:0090313">
    <property type="term" value="P:regulation of protein targeting to membrane"/>
    <property type="evidence" value="ECO:0007669"/>
    <property type="project" value="TreeGrafter"/>
</dbReference>
<accession>A0A1I7D8S4</accession>
<organism evidence="1 2">
    <name type="scientific">Algoriphagus locisalis</name>
    <dbReference type="NCBI Taxonomy" id="305507"/>
    <lineage>
        <taxon>Bacteria</taxon>
        <taxon>Pseudomonadati</taxon>
        <taxon>Bacteroidota</taxon>
        <taxon>Cytophagia</taxon>
        <taxon>Cytophagales</taxon>
        <taxon>Cyclobacteriaceae</taxon>
        <taxon>Algoriphagus</taxon>
    </lineage>
</organism>